<dbReference type="InterPro" id="IPR035921">
    <property type="entry name" value="F/V-ATP_Csub_sf"/>
</dbReference>
<feature type="transmembrane region" description="Helical" evidence="8">
    <location>
        <begin position="134"/>
        <end position="156"/>
    </location>
</feature>
<comment type="subcellular location">
    <subcellularLocation>
        <location evidence="1">Membrane</location>
        <topology evidence="1">Multi-pass membrane protein</topology>
    </subcellularLocation>
</comment>
<feature type="transmembrane region" description="Helical" evidence="8">
    <location>
        <begin position="92"/>
        <end position="113"/>
    </location>
</feature>
<name>A0A091C7Z1_9ENTE</name>
<keyword evidence="11" id="KW-1185">Reference proteome</keyword>
<evidence type="ECO:0000313" key="10">
    <source>
        <dbReference type="EMBL" id="KFN92815.1"/>
    </source>
</evidence>
<evidence type="ECO:0000256" key="6">
    <source>
        <dbReference type="ARBA" id="ARBA00023065"/>
    </source>
</evidence>
<dbReference type="EMBL" id="JPVT01000032">
    <property type="protein sequence ID" value="KFN92815.1"/>
    <property type="molecule type" value="Genomic_DNA"/>
</dbReference>
<keyword evidence="5 8" id="KW-1133">Transmembrane helix</keyword>
<dbReference type="Pfam" id="PF00137">
    <property type="entry name" value="ATP-synt_C"/>
    <property type="match status" value="2"/>
</dbReference>
<keyword evidence="3" id="KW-0813">Transport</keyword>
<comment type="similarity">
    <text evidence="2">Belongs to the V-ATPase proteolipid subunit family.</text>
</comment>
<evidence type="ECO:0000256" key="7">
    <source>
        <dbReference type="ARBA" id="ARBA00023136"/>
    </source>
</evidence>
<keyword evidence="4 8" id="KW-0812">Transmembrane</keyword>
<dbReference type="GO" id="GO:0015078">
    <property type="term" value="F:proton transmembrane transporter activity"/>
    <property type="evidence" value="ECO:0007669"/>
    <property type="project" value="InterPro"/>
</dbReference>
<comment type="caution">
    <text evidence="10">The sequence shown here is derived from an EMBL/GenBank/DDBJ whole genome shotgun (WGS) entry which is preliminary data.</text>
</comment>
<proteinExistence type="inferred from homology"/>
<feature type="transmembrane region" description="Helical" evidence="8">
    <location>
        <begin position="12"/>
        <end position="38"/>
    </location>
</feature>
<dbReference type="PANTHER" id="PTHR10263">
    <property type="entry name" value="V-TYPE PROTON ATPASE PROTEOLIPID SUBUNIT"/>
    <property type="match status" value="1"/>
</dbReference>
<evidence type="ECO:0000256" key="3">
    <source>
        <dbReference type="ARBA" id="ARBA00022448"/>
    </source>
</evidence>
<keyword evidence="6" id="KW-0406">Ion transport</keyword>
<keyword evidence="10" id="KW-0378">Hydrolase</keyword>
<evidence type="ECO:0000256" key="2">
    <source>
        <dbReference type="ARBA" id="ARBA00007296"/>
    </source>
</evidence>
<dbReference type="EC" id="3.6.3.14" evidence="10"/>
<accession>A0A091C7Z1</accession>
<feature type="domain" description="V-ATPase proteolipid subunit C-like" evidence="9">
    <location>
        <begin position="19"/>
        <end position="78"/>
    </location>
</feature>
<evidence type="ECO:0000256" key="8">
    <source>
        <dbReference type="SAM" id="Phobius"/>
    </source>
</evidence>
<dbReference type="CDD" id="cd18179">
    <property type="entry name" value="ATP-synt_Vo_Ao_c_NTPK_rpt1"/>
    <property type="match status" value="1"/>
</dbReference>
<sequence>MENWITFFYENGGMIFAALGIAIATICGGIGSTIGVGLTAESAAGLTAEQPEKFGQALILELLSATQGLYGFVISFMIFLQLSGDMPFQTGLYLLIASLPIAFTGIWCGKWQGRAAAAAMQILAKKPEHVTKGIVYVAMMETYGILGFVISFLLVMN</sequence>
<evidence type="ECO:0000313" key="11">
    <source>
        <dbReference type="Proteomes" id="UP000029381"/>
    </source>
</evidence>
<evidence type="ECO:0000256" key="5">
    <source>
        <dbReference type="ARBA" id="ARBA00022989"/>
    </source>
</evidence>
<dbReference type="Gene3D" id="1.20.120.610">
    <property type="entry name" value="lithium bound rotor ring of v- atpase"/>
    <property type="match status" value="1"/>
</dbReference>
<feature type="transmembrane region" description="Helical" evidence="8">
    <location>
        <begin position="58"/>
        <end position="80"/>
    </location>
</feature>
<dbReference type="NCBIfam" id="NF005124">
    <property type="entry name" value="PRK06558.1"/>
    <property type="match status" value="1"/>
</dbReference>
<evidence type="ECO:0000256" key="1">
    <source>
        <dbReference type="ARBA" id="ARBA00004141"/>
    </source>
</evidence>
<feature type="domain" description="V-ATPase proteolipid subunit C-like" evidence="9">
    <location>
        <begin position="96"/>
        <end position="154"/>
    </location>
</feature>
<gene>
    <name evidence="10" type="ORF">TMU3MR103_0297</name>
</gene>
<dbReference type="PATRIC" id="fig|1302648.3.peg.282"/>
<dbReference type="CDD" id="cd18180">
    <property type="entry name" value="ATP-synt_Vo_Ao_c_NTPK_rpt2"/>
    <property type="match status" value="1"/>
</dbReference>
<dbReference type="InterPro" id="IPR002379">
    <property type="entry name" value="ATPase_proteolipid_c-like_dom"/>
</dbReference>
<organism evidence="10 11">
    <name type="scientific">Tetragenococcus muriaticus 3MR10-3</name>
    <dbReference type="NCBI Taxonomy" id="1302648"/>
    <lineage>
        <taxon>Bacteria</taxon>
        <taxon>Bacillati</taxon>
        <taxon>Bacillota</taxon>
        <taxon>Bacilli</taxon>
        <taxon>Lactobacillales</taxon>
        <taxon>Enterococcaceae</taxon>
        <taxon>Tetragenococcus</taxon>
    </lineage>
</organism>
<evidence type="ECO:0000256" key="4">
    <source>
        <dbReference type="ARBA" id="ARBA00022692"/>
    </source>
</evidence>
<dbReference type="AlphaFoldDB" id="A0A091C7Z1"/>
<keyword evidence="7 8" id="KW-0472">Membrane</keyword>
<evidence type="ECO:0000259" key="9">
    <source>
        <dbReference type="Pfam" id="PF00137"/>
    </source>
</evidence>
<dbReference type="GO" id="GO:0033177">
    <property type="term" value="C:proton-transporting two-sector ATPase complex, proton-transporting domain"/>
    <property type="evidence" value="ECO:0007669"/>
    <property type="project" value="InterPro"/>
</dbReference>
<dbReference type="Proteomes" id="UP000029381">
    <property type="component" value="Unassembled WGS sequence"/>
</dbReference>
<dbReference type="FunFam" id="1.20.120.610:FF:000005">
    <property type="entry name" value="V-type sodium ATPase subunit K"/>
    <property type="match status" value="1"/>
</dbReference>
<dbReference type="GO" id="GO:0016787">
    <property type="term" value="F:hydrolase activity"/>
    <property type="evidence" value="ECO:0007669"/>
    <property type="project" value="UniProtKB-KW"/>
</dbReference>
<dbReference type="RefSeq" id="WP_038022027.1">
    <property type="nucleotide sequence ID" value="NZ_JPVT01000032.1"/>
</dbReference>
<reference evidence="10 11" key="1">
    <citation type="submission" date="2014-08" db="EMBL/GenBank/DDBJ databases">
        <title>Genome sequence of Tetragenococcus muriaticus.</title>
        <authorList>
            <person name="Chuea-nongthon C."/>
            <person name="Rodtong S."/>
            <person name="Yongsawatdigul J."/>
            <person name="Steele J.L."/>
            <person name="Liu X.-y."/>
            <person name="Speers J."/>
            <person name="Glasner J.D."/>
            <person name="Neeno-Eckwall E.C."/>
        </authorList>
    </citation>
    <scope>NUCLEOTIDE SEQUENCE [LARGE SCALE GENOMIC DNA]</scope>
    <source>
        <strain evidence="10 11">3MR10-3</strain>
    </source>
</reference>
<dbReference type="SUPFAM" id="SSF81333">
    <property type="entry name" value="F1F0 ATP synthase subunit C"/>
    <property type="match status" value="2"/>
</dbReference>
<protein>
    <submittedName>
        <fullName evidence="10">V-type ATP synthase subunit K</fullName>
        <ecNumber evidence="10">3.6.3.14</ecNumber>
    </submittedName>
</protein>